<dbReference type="EnsemblMetazoa" id="AALB000426-RA">
    <property type="protein sequence ID" value="AALB000426-PA"/>
    <property type="gene ID" value="AALB000426"/>
</dbReference>
<dbReference type="Proteomes" id="UP000069272">
    <property type="component" value="Chromosome 2L"/>
</dbReference>
<dbReference type="GO" id="GO:1902936">
    <property type="term" value="F:phosphatidylinositol bisphosphate binding"/>
    <property type="evidence" value="ECO:0007669"/>
    <property type="project" value="TreeGrafter"/>
</dbReference>
<evidence type="ECO:0000313" key="2">
    <source>
        <dbReference type="EnsemblMetazoa" id="AALB000426-PA"/>
    </source>
</evidence>
<reference evidence="2" key="2">
    <citation type="submission" date="2022-08" db="UniProtKB">
        <authorList>
            <consortium name="EnsemblMetazoa"/>
        </authorList>
    </citation>
    <scope>IDENTIFICATION</scope>
    <source>
        <strain evidence="2">STECLA/ALBI9_A</strain>
    </source>
</reference>
<dbReference type="VEuPathDB" id="VectorBase:AALB000426"/>
<feature type="domain" description="CRAL-TRIO" evidence="1">
    <location>
        <begin position="1086"/>
        <end position="1249"/>
    </location>
</feature>
<dbReference type="PRINTS" id="PR00180">
    <property type="entry name" value="CRETINALDHBP"/>
</dbReference>
<dbReference type="PANTHER" id="PTHR10174">
    <property type="entry name" value="ALPHA-TOCOPHEROL TRANSFER PROTEIN-RELATED"/>
    <property type="match status" value="1"/>
</dbReference>
<dbReference type="PROSITE" id="PS50191">
    <property type="entry name" value="CRAL_TRIO"/>
    <property type="match status" value="4"/>
</dbReference>
<proteinExistence type="predicted"/>
<dbReference type="SUPFAM" id="SSF52087">
    <property type="entry name" value="CRAL/TRIO domain"/>
    <property type="match status" value="5"/>
</dbReference>
<protein>
    <recommendedName>
        <fullName evidence="1">CRAL-TRIO domain-containing protein</fullName>
    </recommendedName>
</protein>
<dbReference type="Gene3D" id="1.10.8.20">
    <property type="entry name" value="N-terminal domain of phosphatidylinositol transfer protein sec14p"/>
    <property type="match status" value="4"/>
</dbReference>
<dbReference type="InterPro" id="IPR036865">
    <property type="entry name" value="CRAL-TRIO_dom_sf"/>
</dbReference>
<evidence type="ECO:0000259" key="1">
    <source>
        <dbReference type="PROSITE" id="PS50191"/>
    </source>
</evidence>
<accession>A0A182F1U6</accession>
<name>A0A182F1U6_ANOAL</name>
<sequence length="1304" mass="151469">MALLPFDIDVSAPSEELMEVARRELRETPEVRAAAIEELRLLLKTTTDMYFSDEEDFLLIFLRPCHFYAESALKMMRRIAEFKRTNQPLLDNLKPEEEKRAFIEHSVVNVLVNRDQKGRRVLLVNCGAAWDPKAVSSEQLFRVFFLIHLVAQLEPSTQINGVVVVLDFDGLSLKQVKALSPAFCKRLITFIQDAMPLRLKEVHILKQPFIFNMVWALFKPFIREKLKSRIFFHGMDMRKLHKHIDQCDLPANYGGDLPPLNYGGREWYPCVFNYIEHINQWNTFGFRSIDLHGNIGLEDRSGSPQLTIALIADCTIKGIYFHGNELAQFHRYVSADHLPANYGGTLPALDYTGLDWYPCVEARIEHIEKYQRDMKTAQPPFDIVTDPPTAELLEVSRRELRETPEVREQAIVRLRALLHETTDLHYADDDDFLLIFLRPCHFYPESAIKMMRRIADFKKNNFPLMHKLHPEDEKLSFLDHKIVNVLTNRDQKGRRILIVNCGAVWDPKLLPSDKLFRMFYLVHLVAQLEPATQINGVVFVMDFEGLSLKQVRGLSPSFSKLLLTFLQEAVPLRMKEFHILKQPYIFNMVWTLFKPFIGDKLKKRLYFHGNDMKKLHKHIDPADLPKNYGGTRPALDYGSRDWYPCIEKYTEHVHRWNGYGYATVYDRSSVEADRTVKQNTPTMATFELEIASPSAELLEVARQELRETPEVRAAAVEELRKLLAAATDLNFPDDEEFLLIFLRPTKFYPESALKLMRNIAEFNKTYKDSLHNLMPSDVKNVFIEHNIINVLTNRDQKGRRIMVVNMGETWDPKVVSEEQIFRVLYTIHKLAVLEEATQINGVVVIYDFKGMGMKHVKSMSPGGAKRLLTFIQEASPLRVKGIHFINQPMIFSMVWTLFKPFVQEKLNKRMFFHGDKLSKLHEHVHKECLPSNYGGSLPALTYGGKEWYPVAENHLDFIKKWNSCGFNDRTMSIKYNEKNIPYIDLGRGYIIYLEDDEYCEERWLRKAEHELNETPERKVVALEQLRELLRAERKLTVPLDDEKFLLKFLRPLAYDVPKAFECIKHTFSMKRNYGKDYYDGRIKPSHIRHIYDSGMVTFLPQRDDDGCGICVTQLGHKWNTSKISMYDVVALFRINIEASLMDPLVQLNGIRIIFDFEGLSMSHVAQASPKHAMVSLQWIQKCCPLQLKSIHIVNNSMLFNVLFTIFKPFISKELRDKMHFHNRDYSSLTKCISAKCLPPAYGGTLDAPECEGQLLGDFMQLYDKHYEALDSFGYDETREGVRSAFAFLLLHRDLIIEKSSEKES</sequence>
<keyword evidence="3" id="KW-1185">Reference proteome</keyword>
<dbReference type="InterPro" id="IPR011074">
    <property type="entry name" value="CRAL/TRIO_N_dom"/>
</dbReference>
<feature type="domain" description="CRAL-TRIO" evidence="1">
    <location>
        <begin position="473"/>
        <end position="636"/>
    </location>
</feature>
<dbReference type="SMART" id="SM00516">
    <property type="entry name" value="SEC14"/>
    <property type="match status" value="4"/>
</dbReference>
<dbReference type="InterPro" id="IPR001251">
    <property type="entry name" value="CRAL-TRIO_dom"/>
</dbReference>
<feature type="domain" description="CRAL-TRIO" evidence="1">
    <location>
        <begin position="99"/>
        <end position="261"/>
    </location>
</feature>
<dbReference type="GO" id="GO:0016020">
    <property type="term" value="C:membrane"/>
    <property type="evidence" value="ECO:0007669"/>
    <property type="project" value="TreeGrafter"/>
</dbReference>
<dbReference type="Gene3D" id="1.20.5.1200">
    <property type="entry name" value="Alpha-tocopherol transfer"/>
    <property type="match status" value="4"/>
</dbReference>
<reference evidence="2 3" key="1">
    <citation type="journal article" date="2017" name="G3 (Bethesda)">
        <title>The Physical Genome Mapping of Anopheles albimanus Corrected Scaffold Misassemblies and Identified Interarm Rearrangements in Genus Anopheles.</title>
        <authorList>
            <person name="Artemov G.N."/>
            <person name="Peery A.N."/>
            <person name="Jiang X."/>
            <person name="Tu Z."/>
            <person name="Stegniy V.N."/>
            <person name="Sharakhova M.V."/>
            <person name="Sharakhov I.V."/>
        </authorList>
    </citation>
    <scope>NUCLEOTIDE SEQUENCE [LARGE SCALE GENOMIC DNA]</scope>
    <source>
        <strain evidence="2 3">ALBI9_A</strain>
    </source>
</reference>
<dbReference type="SMART" id="SM01100">
    <property type="entry name" value="CRAL_TRIO_N"/>
    <property type="match status" value="4"/>
</dbReference>
<dbReference type="InterPro" id="IPR036273">
    <property type="entry name" value="CRAL/TRIO_N_dom_sf"/>
</dbReference>
<organism evidence="2 3">
    <name type="scientific">Anopheles albimanus</name>
    <name type="common">New world malaria mosquito</name>
    <dbReference type="NCBI Taxonomy" id="7167"/>
    <lineage>
        <taxon>Eukaryota</taxon>
        <taxon>Metazoa</taxon>
        <taxon>Ecdysozoa</taxon>
        <taxon>Arthropoda</taxon>
        <taxon>Hexapoda</taxon>
        <taxon>Insecta</taxon>
        <taxon>Pterygota</taxon>
        <taxon>Neoptera</taxon>
        <taxon>Endopterygota</taxon>
        <taxon>Diptera</taxon>
        <taxon>Nematocera</taxon>
        <taxon>Culicoidea</taxon>
        <taxon>Culicidae</taxon>
        <taxon>Anophelinae</taxon>
        <taxon>Anopheles</taxon>
    </lineage>
</organism>
<dbReference type="STRING" id="7167.A0A182F1U6"/>
<dbReference type="VEuPathDB" id="VectorBase:AALB20_029944"/>
<dbReference type="SUPFAM" id="SSF46938">
    <property type="entry name" value="CRAL/TRIO N-terminal domain"/>
    <property type="match status" value="4"/>
</dbReference>
<dbReference type="Gene3D" id="3.40.525.10">
    <property type="entry name" value="CRAL-TRIO lipid binding domain"/>
    <property type="match status" value="4"/>
</dbReference>
<dbReference type="VEuPathDB" id="VectorBase:AALB20_031636"/>
<dbReference type="PANTHER" id="PTHR10174:SF212">
    <property type="entry name" value="MIP26555P1"/>
    <property type="match status" value="1"/>
</dbReference>
<dbReference type="CDD" id="cd00170">
    <property type="entry name" value="SEC14"/>
    <property type="match status" value="4"/>
</dbReference>
<dbReference type="VEuPathDB" id="VectorBase:AALB20_035597"/>
<evidence type="ECO:0000313" key="3">
    <source>
        <dbReference type="Proteomes" id="UP000069272"/>
    </source>
</evidence>
<dbReference type="Pfam" id="PF00650">
    <property type="entry name" value="CRAL_TRIO"/>
    <property type="match status" value="4"/>
</dbReference>
<feature type="domain" description="CRAL-TRIO" evidence="1">
    <location>
        <begin position="778"/>
        <end position="941"/>
    </location>
</feature>
<dbReference type="VEuPathDB" id="VectorBase:AALB20_032608"/>